<reference evidence="9" key="1">
    <citation type="submission" date="2016-12" db="EMBL/GenBank/DDBJ databases">
        <authorList>
            <person name="Varghese N."/>
            <person name="Submissions S."/>
        </authorList>
    </citation>
    <scope>NUCLEOTIDE SEQUENCE [LARGE SCALE GENOMIC DNA]</scope>
    <source>
        <strain evidence="9">DSM 45599</strain>
    </source>
</reference>
<feature type="domain" description="RNA polymerase sigma factor 70 region 4 type 2" evidence="7">
    <location>
        <begin position="120"/>
        <end position="171"/>
    </location>
</feature>
<keyword evidence="9" id="KW-1185">Reference proteome</keyword>
<sequence length="186" mass="20687">MQPAVVLAGDIGRSDNGEGTLDRDEGFEEFYRATRHRVVTVLYALGGDLYEAQDAAQEAYVRAWQRWQRISEYDDPEAWVRVVSHRLLQNRWRKIRNGITAHRRHGPATAVGPPSENTVALVGALRRLPREQREAIVLYHLADLSVADIATQTGVPVGTVKARLARGRQAMAPLLGTTLPEEVSNA</sequence>
<dbReference type="PANTHER" id="PTHR43133">
    <property type="entry name" value="RNA POLYMERASE ECF-TYPE SIGMA FACTO"/>
    <property type="match status" value="1"/>
</dbReference>
<dbReference type="InterPro" id="IPR013325">
    <property type="entry name" value="RNA_pol_sigma_r2"/>
</dbReference>
<dbReference type="Pfam" id="PF04542">
    <property type="entry name" value="Sigma70_r2"/>
    <property type="match status" value="1"/>
</dbReference>
<evidence type="ECO:0000256" key="1">
    <source>
        <dbReference type="ARBA" id="ARBA00010641"/>
    </source>
</evidence>
<dbReference type="EMBL" id="FSQT01000002">
    <property type="protein sequence ID" value="SIN26874.1"/>
    <property type="molecule type" value="Genomic_DNA"/>
</dbReference>
<evidence type="ECO:0000313" key="9">
    <source>
        <dbReference type="Proteomes" id="UP000185124"/>
    </source>
</evidence>
<keyword evidence="3" id="KW-0731">Sigma factor</keyword>
<comment type="similarity">
    <text evidence="1">Belongs to the sigma-70 factor family. ECF subfamily.</text>
</comment>
<organism evidence="8 9">
    <name type="scientific">Micromonospora cremea</name>
    <dbReference type="NCBI Taxonomy" id="709881"/>
    <lineage>
        <taxon>Bacteria</taxon>
        <taxon>Bacillati</taxon>
        <taxon>Actinomycetota</taxon>
        <taxon>Actinomycetes</taxon>
        <taxon>Micromonosporales</taxon>
        <taxon>Micromonosporaceae</taxon>
        <taxon>Micromonospora</taxon>
    </lineage>
</organism>
<evidence type="ECO:0000256" key="3">
    <source>
        <dbReference type="ARBA" id="ARBA00023082"/>
    </source>
</evidence>
<keyword evidence="5" id="KW-0804">Transcription</keyword>
<dbReference type="CDD" id="cd06171">
    <property type="entry name" value="Sigma70_r4"/>
    <property type="match status" value="1"/>
</dbReference>
<dbReference type="NCBIfam" id="TIGR02937">
    <property type="entry name" value="sigma70-ECF"/>
    <property type="match status" value="1"/>
</dbReference>
<dbReference type="SUPFAM" id="SSF88659">
    <property type="entry name" value="Sigma3 and sigma4 domains of RNA polymerase sigma factors"/>
    <property type="match status" value="1"/>
</dbReference>
<dbReference type="AlphaFoldDB" id="A0A1N5ZYL8"/>
<keyword evidence="4" id="KW-0238">DNA-binding</keyword>
<dbReference type="GO" id="GO:0016987">
    <property type="term" value="F:sigma factor activity"/>
    <property type="evidence" value="ECO:0007669"/>
    <property type="project" value="UniProtKB-KW"/>
</dbReference>
<evidence type="ECO:0000313" key="8">
    <source>
        <dbReference type="EMBL" id="SIN26874.1"/>
    </source>
</evidence>
<proteinExistence type="inferred from homology"/>
<dbReference type="NCBIfam" id="TIGR02983">
    <property type="entry name" value="SigE-fam_strep"/>
    <property type="match status" value="1"/>
</dbReference>
<evidence type="ECO:0000259" key="7">
    <source>
        <dbReference type="Pfam" id="PF08281"/>
    </source>
</evidence>
<keyword evidence="2" id="KW-0805">Transcription regulation</keyword>
<dbReference type="PANTHER" id="PTHR43133:SF50">
    <property type="entry name" value="ECF RNA POLYMERASE SIGMA FACTOR SIGM"/>
    <property type="match status" value="1"/>
</dbReference>
<evidence type="ECO:0000256" key="2">
    <source>
        <dbReference type="ARBA" id="ARBA00023015"/>
    </source>
</evidence>
<dbReference type="STRING" id="709881.SAMN04489832_4641"/>
<accession>A0A1N5ZYL8</accession>
<dbReference type="InterPro" id="IPR039425">
    <property type="entry name" value="RNA_pol_sigma-70-like"/>
</dbReference>
<dbReference type="InterPro" id="IPR007627">
    <property type="entry name" value="RNA_pol_sigma70_r2"/>
</dbReference>
<dbReference type="GO" id="GO:0003677">
    <property type="term" value="F:DNA binding"/>
    <property type="evidence" value="ECO:0007669"/>
    <property type="project" value="UniProtKB-KW"/>
</dbReference>
<protein>
    <submittedName>
        <fullName evidence="8">RNA polymerase sigma-70 factor, ECF subfamily</fullName>
    </submittedName>
</protein>
<gene>
    <name evidence="8" type="ORF">SAMN04489832_4641</name>
</gene>
<dbReference type="InterPro" id="IPR013249">
    <property type="entry name" value="RNA_pol_sigma70_r4_t2"/>
</dbReference>
<evidence type="ECO:0000256" key="4">
    <source>
        <dbReference type="ARBA" id="ARBA00023125"/>
    </source>
</evidence>
<dbReference type="Proteomes" id="UP000185124">
    <property type="component" value="Unassembled WGS sequence"/>
</dbReference>
<dbReference type="Pfam" id="PF08281">
    <property type="entry name" value="Sigma70_r4_2"/>
    <property type="match status" value="1"/>
</dbReference>
<evidence type="ECO:0000256" key="5">
    <source>
        <dbReference type="ARBA" id="ARBA00023163"/>
    </source>
</evidence>
<evidence type="ECO:0000259" key="6">
    <source>
        <dbReference type="Pfam" id="PF04542"/>
    </source>
</evidence>
<dbReference type="Gene3D" id="1.10.1740.10">
    <property type="match status" value="1"/>
</dbReference>
<name>A0A1N5ZYL8_9ACTN</name>
<dbReference type="InterPro" id="IPR014325">
    <property type="entry name" value="RNA_pol_sigma-E_actinobac"/>
</dbReference>
<dbReference type="InterPro" id="IPR013324">
    <property type="entry name" value="RNA_pol_sigma_r3/r4-like"/>
</dbReference>
<feature type="domain" description="RNA polymerase sigma-70 region 2" evidence="6">
    <location>
        <begin position="30"/>
        <end position="95"/>
    </location>
</feature>
<dbReference type="Gene3D" id="1.10.10.10">
    <property type="entry name" value="Winged helix-like DNA-binding domain superfamily/Winged helix DNA-binding domain"/>
    <property type="match status" value="1"/>
</dbReference>
<dbReference type="GO" id="GO:0006352">
    <property type="term" value="P:DNA-templated transcription initiation"/>
    <property type="evidence" value="ECO:0007669"/>
    <property type="project" value="InterPro"/>
</dbReference>
<dbReference type="InterPro" id="IPR014284">
    <property type="entry name" value="RNA_pol_sigma-70_dom"/>
</dbReference>
<dbReference type="InterPro" id="IPR036388">
    <property type="entry name" value="WH-like_DNA-bd_sf"/>
</dbReference>
<dbReference type="SUPFAM" id="SSF88946">
    <property type="entry name" value="Sigma2 domain of RNA polymerase sigma factors"/>
    <property type="match status" value="1"/>
</dbReference>